<protein>
    <submittedName>
        <fullName evidence="1">Uncharacterized protein</fullName>
    </submittedName>
</protein>
<gene>
    <name evidence="1" type="ORF">QAD02_007270</name>
</gene>
<keyword evidence="2" id="KW-1185">Reference proteome</keyword>
<dbReference type="EMBL" id="CM056744">
    <property type="protein sequence ID" value="KAJ8665608.1"/>
    <property type="molecule type" value="Genomic_DNA"/>
</dbReference>
<sequence>MHVETILEESSNDDWEQLKTNGVVVRNVIQYEFVLTDHLVRSVFFIQACETFNDSISFDNNLAVCGLSDSIKERDDEAEENPPELELLEPRPGRDDVIKALDCLELHSKMNDVSLEFIECFRRVSRDCLEHSRRQTKMKQTSIRDFTN</sequence>
<organism evidence="1 2">
    <name type="scientific">Eretmocerus hayati</name>
    <dbReference type="NCBI Taxonomy" id="131215"/>
    <lineage>
        <taxon>Eukaryota</taxon>
        <taxon>Metazoa</taxon>
        <taxon>Ecdysozoa</taxon>
        <taxon>Arthropoda</taxon>
        <taxon>Hexapoda</taxon>
        <taxon>Insecta</taxon>
        <taxon>Pterygota</taxon>
        <taxon>Neoptera</taxon>
        <taxon>Endopterygota</taxon>
        <taxon>Hymenoptera</taxon>
        <taxon>Apocrita</taxon>
        <taxon>Proctotrupomorpha</taxon>
        <taxon>Chalcidoidea</taxon>
        <taxon>Aphelinidae</taxon>
        <taxon>Aphelininae</taxon>
        <taxon>Eretmocerus</taxon>
    </lineage>
</organism>
<evidence type="ECO:0000313" key="1">
    <source>
        <dbReference type="EMBL" id="KAJ8665608.1"/>
    </source>
</evidence>
<reference evidence="1" key="1">
    <citation type="submission" date="2023-04" db="EMBL/GenBank/DDBJ databases">
        <title>A chromosome-level genome assembly of the parasitoid wasp Eretmocerus hayati.</title>
        <authorList>
            <person name="Zhong Y."/>
            <person name="Liu S."/>
            <person name="Liu Y."/>
        </authorList>
    </citation>
    <scope>NUCLEOTIDE SEQUENCE</scope>
    <source>
        <strain evidence="1">ZJU_SS_LIU_2023</strain>
    </source>
</reference>
<name>A0ACC2N3R1_9HYME</name>
<evidence type="ECO:0000313" key="2">
    <source>
        <dbReference type="Proteomes" id="UP001239111"/>
    </source>
</evidence>
<proteinExistence type="predicted"/>
<dbReference type="Proteomes" id="UP001239111">
    <property type="component" value="Chromosome 4"/>
</dbReference>
<comment type="caution">
    <text evidence="1">The sequence shown here is derived from an EMBL/GenBank/DDBJ whole genome shotgun (WGS) entry which is preliminary data.</text>
</comment>
<accession>A0ACC2N3R1</accession>